<dbReference type="NCBIfam" id="TIGR03056">
    <property type="entry name" value="bchO_mg_che_rel"/>
    <property type="match status" value="1"/>
</dbReference>
<dbReference type="EMBL" id="JAEUXJ010000003">
    <property type="protein sequence ID" value="MBL6455680.1"/>
    <property type="molecule type" value="Genomic_DNA"/>
</dbReference>
<dbReference type="InterPro" id="IPR000073">
    <property type="entry name" value="AB_hydrolase_1"/>
</dbReference>
<dbReference type="Gene3D" id="3.40.50.1820">
    <property type="entry name" value="alpha/beta hydrolase"/>
    <property type="match status" value="1"/>
</dbReference>
<dbReference type="InterPro" id="IPR017497">
    <property type="entry name" value="BchO"/>
</dbReference>
<comment type="caution">
    <text evidence="2">The sequence shown here is derived from an EMBL/GenBank/DDBJ whole genome shotgun (WGS) entry which is preliminary data.</text>
</comment>
<evidence type="ECO:0000259" key="1">
    <source>
        <dbReference type="Pfam" id="PF12697"/>
    </source>
</evidence>
<accession>A0ABS1V1V6</accession>
<dbReference type="Proteomes" id="UP000606490">
    <property type="component" value="Unassembled WGS sequence"/>
</dbReference>
<keyword evidence="2" id="KW-0378">Hydrolase</keyword>
<dbReference type="PANTHER" id="PTHR43798:SF33">
    <property type="entry name" value="HYDROLASE, PUTATIVE (AFU_ORTHOLOGUE AFUA_2G14860)-RELATED"/>
    <property type="match status" value="1"/>
</dbReference>
<dbReference type="Pfam" id="PF12697">
    <property type="entry name" value="Abhydrolase_6"/>
    <property type="match status" value="1"/>
</dbReference>
<evidence type="ECO:0000313" key="3">
    <source>
        <dbReference type="Proteomes" id="UP000606490"/>
    </source>
</evidence>
<name>A0ABS1V1V6_9PROT</name>
<evidence type="ECO:0000313" key="2">
    <source>
        <dbReference type="EMBL" id="MBL6455680.1"/>
    </source>
</evidence>
<gene>
    <name evidence="2" type="ORF">JMJ55_10120</name>
</gene>
<reference evidence="2 3" key="1">
    <citation type="submission" date="2021-01" db="EMBL/GenBank/DDBJ databases">
        <title>Belnapia mucosa sp. nov. and Belnapia arida sp. nov., isolated from the Tabernas Desert (Almeria, Spain).</title>
        <authorList>
            <person name="Molina-Menor E."/>
            <person name="Vidal-Verdu A."/>
            <person name="Calonge A."/>
            <person name="Satari L."/>
            <person name="Pereto Magraner J."/>
            <person name="Porcar Miralles M."/>
        </authorList>
    </citation>
    <scope>NUCLEOTIDE SEQUENCE [LARGE SCALE GENOMIC DNA]</scope>
    <source>
        <strain evidence="2 3">T6</strain>
    </source>
</reference>
<protein>
    <submittedName>
        <fullName evidence="2">Alpha/beta fold hydrolase</fullName>
    </submittedName>
</protein>
<dbReference type="InterPro" id="IPR029058">
    <property type="entry name" value="AB_hydrolase_fold"/>
</dbReference>
<organism evidence="2 3">
    <name type="scientific">Belnapia mucosa</name>
    <dbReference type="NCBI Taxonomy" id="2804532"/>
    <lineage>
        <taxon>Bacteria</taxon>
        <taxon>Pseudomonadati</taxon>
        <taxon>Pseudomonadota</taxon>
        <taxon>Alphaproteobacteria</taxon>
        <taxon>Acetobacterales</taxon>
        <taxon>Roseomonadaceae</taxon>
        <taxon>Belnapia</taxon>
    </lineage>
</organism>
<dbReference type="InterPro" id="IPR050266">
    <property type="entry name" value="AB_hydrolase_sf"/>
</dbReference>
<dbReference type="PRINTS" id="PR00111">
    <property type="entry name" value="ABHYDROLASE"/>
</dbReference>
<keyword evidence="3" id="KW-1185">Reference proteome</keyword>
<feature type="domain" description="AB hydrolase-1" evidence="1">
    <location>
        <begin position="42"/>
        <end position="281"/>
    </location>
</feature>
<sequence length="303" mass="31881">MSPGRPDWATDGRDWPNRAASRFVRAAGFRWHVQVAGRGPVLLLAHGTGAATHSWRGLLPLLARRFTVVAPDLPGHGFTNTPAGGRLSLPVMARALTELVRALGLPPDLAIGHSAGAAILARMTLDGGIAPRAVIGLNAALLPFEGFAGQVFSPIARLLAGVPAVPWFFARRAAGPGVVERLLRDTGSALDPEGVELYARLVRRPAHVAAALGMMANWDLHPLLRDLRRLRPPLVLLVGGADRTIPPADARRLKAMLPALRVIPLPGLGHLAHEEDPARIATLVAGLAEELGLATGPASLAEA</sequence>
<proteinExistence type="predicted"/>
<dbReference type="RefSeq" id="WP_202825409.1">
    <property type="nucleotide sequence ID" value="NZ_JAEUXJ010000003.1"/>
</dbReference>
<dbReference type="SUPFAM" id="SSF53474">
    <property type="entry name" value="alpha/beta-Hydrolases"/>
    <property type="match status" value="1"/>
</dbReference>
<dbReference type="GO" id="GO:0016787">
    <property type="term" value="F:hydrolase activity"/>
    <property type="evidence" value="ECO:0007669"/>
    <property type="project" value="UniProtKB-KW"/>
</dbReference>
<dbReference type="PANTHER" id="PTHR43798">
    <property type="entry name" value="MONOACYLGLYCEROL LIPASE"/>
    <property type="match status" value="1"/>
</dbReference>